<dbReference type="EMBL" id="NGMM01000006">
    <property type="protein sequence ID" value="OTP12717.1"/>
    <property type="molecule type" value="Genomic_DNA"/>
</dbReference>
<comment type="caution">
    <text evidence="1">Lacks conserved residue(s) required for the propagation of feature annotation.</text>
</comment>
<dbReference type="GO" id="GO:0016301">
    <property type="term" value="F:kinase activity"/>
    <property type="evidence" value="ECO:0007669"/>
    <property type="project" value="TreeGrafter"/>
</dbReference>
<evidence type="ECO:0000313" key="2">
    <source>
        <dbReference type="EMBL" id="OTP12717.1"/>
    </source>
</evidence>
<gene>
    <name evidence="3" type="ORF">A5888_001336</name>
    <name evidence="2" type="ORF">A5888_003296</name>
</gene>
<dbReference type="Gene3D" id="2.40.33.40">
    <property type="entry name" value="Phosphotransferase system, glucitol/sorbitol-specific IIA component"/>
    <property type="match status" value="1"/>
</dbReference>
<dbReference type="Proteomes" id="UP000195141">
    <property type="component" value="Chromosome"/>
</dbReference>
<protein>
    <submittedName>
        <fullName evidence="3">PTS system, glucitol/sorbitol-specific IIA component</fullName>
    </submittedName>
</protein>
<name>A0A242K422_9ENTE</name>
<organism evidence="2">
    <name type="scientific">Candidatus Enterococcus clewellii</name>
    <dbReference type="NCBI Taxonomy" id="1834193"/>
    <lineage>
        <taxon>Bacteria</taxon>
        <taxon>Bacillati</taxon>
        <taxon>Bacillota</taxon>
        <taxon>Bacilli</taxon>
        <taxon>Lactobacillales</taxon>
        <taxon>Enterococcaceae</taxon>
        <taxon>Enterococcus</taxon>
    </lineage>
</organism>
<dbReference type="GO" id="GO:0009401">
    <property type="term" value="P:phosphoenolpyruvate-dependent sugar phosphotransferase system"/>
    <property type="evidence" value="ECO:0007669"/>
    <property type="project" value="InterPro"/>
</dbReference>
<evidence type="ECO:0000313" key="3">
    <source>
        <dbReference type="EMBL" id="WYJ89613.1"/>
    </source>
</evidence>
<dbReference type="GO" id="GO:0008982">
    <property type="term" value="F:protein-N(PI)-phosphohistidine-sugar phosphotransferase activity"/>
    <property type="evidence" value="ECO:0007669"/>
    <property type="project" value="InterPro"/>
</dbReference>
<keyword evidence="4" id="KW-1185">Reference proteome</keyword>
<dbReference type="PANTHER" id="PTHR40398:SF1">
    <property type="entry name" value="PTS SYSTEM GLUCITOL_SORBITOL-SPECIFIC EIIA COMPONENT"/>
    <property type="match status" value="1"/>
</dbReference>
<evidence type="ECO:0000256" key="1">
    <source>
        <dbReference type="PROSITE-ProRule" id="PRU00420"/>
    </source>
</evidence>
<proteinExistence type="predicted"/>
<dbReference type="PANTHER" id="PTHR40398">
    <property type="entry name" value="PTS SYSTEM GLUCITOL/SORBITOL-SPECIFIC EIIA COMPONENT"/>
    <property type="match status" value="1"/>
</dbReference>
<dbReference type="Pfam" id="PF03829">
    <property type="entry name" value="PTSIIA_gutA"/>
    <property type="match status" value="1"/>
</dbReference>
<reference evidence="3" key="3">
    <citation type="submission" date="2024-03" db="EMBL/GenBank/DDBJ databases">
        <title>The Genome Sequence of Enterococcus sp. DIV0242b.</title>
        <authorList>
            <consortium name="The Broad Institute Genomics Platform"/>
            <consortium name="The Broad Institute Microbial Omics Core"/>
            <consortium name="The Broad Institute Genomic Center for Infectious Diseases"/>
            <person name="Earl A."/>
            <person name="Manson A."/>
            <person name="Gilmore M."/>
            <person name="Schwartman J."/>
            <person name="Shea T."/>
            <person name="Abouelleil A."/>
            <person name="Cao P."/>
            <person name="Chapman S."/>
            <person name="Cusick C."/>
            <person name="Young S."/>
            <person name="Neafsey D."/>
            <person name="Nusbaum C."/>
            <person name="Birren B."/>
        </authorList>
    </citation>
    <scope>NUCLEOTIDE SEQUENCE</scope>
    <source>
        <strain evidence="3">9E7_DIV0242</strain>
    </source>
</reference>
<reference evidence="2" key="1">
    <citation type="submission" date="2017-05" db="EMBL/GenBank/DDBJ databases">
        <title>The Genome Sequence of Enterococcus sp. 9E7_DIV0242.</title>
        <authorList>
            <consortium name="The Broad Institute Genomics Platform"/>
            <consortium name="The Broad Institute Genomic Center for Infectious Diseases"/>
            <person name="Earl A."/>
            <person name="Manson A."/>
            <person name="Schwartman J."/>
            <person name="Gilmore M."/>
            <person name="Abouelleil A."/>
            <person name="Cao P."/>
            <person name="Chapman S."/>
            <person name="Cusick C."/>
            <person name="Shea T."/>
            <person name="Young S."/>
            <person name="Neafsey D."/>
            <person name="Nusbaum C."/>
            <person name="Birren B."/>
        </authorList>
    </citation>
    <scope>NUCLEOTIDE SEQUENCE [LARGE SCALE GENOMIC DNA]</scope>
    <source>
        <strain evidence="2">9E7_DIV0242</strain>
    </source>
</reference>
<dbReference type="AlphaFoldDB" id="A0A242K422"/>
<reference evidence="3" key="2">
    <citation type="submission" date="2017-05" db="EMBL/GenBank/DDBJ databases">
        <authorList>
            <consortium name="The Broad Institute Genomics Platform"/>
            <consortium name="The Broad Institute Genomic Center for Infectious Diseases"/>
            <person name="Earl A."/>
            <person name="Manson A."/>
            <person name="Schwartman J."/>
            <person name="Gilmore M."/>
            <person name="Abouelleil A."/>
            <person name="Cao P."/>
            <person name="Chapman S."/>
            <person name="Cusick C."/>
            <person name="Shea T."/>
            <person name="Young S."/>
            <person name="Neafsey D."/>
            <person name="Nusbaum C."/>
            <person name="Birren B."/>
        </authorList>
    </citation>
    <scope>NUCLEOTIDE SEQUENCE</scope>
    <source>
        <strain evidence="3">9E7_DIV0242</strain>
    </source>
</reference>
<accession>A0A242K422</accession>
<dbReference type="EMBL" id="CP147247">
    <property type="protein sequence ID" value="WYJ89613.1"/>
    <property type="molecule type" value="Genomic_DNA"/>
</dbReference>
<dbReference type="RefSeq" id="WP_086350300.1">
    <property type="nucleotide sequence ID" value="NZ_CP147247.1"/>
</dbReference>
<evidence type="ECO:0000313" key="4">
    <source>
        <dbReference type="Proteomes" id="UP000195141"/>
    </source>
</evidence>
<dbReference type="InterPro" id="IPR004716">
    <property type="entry name" value="PTS_IIA_glucitol/sorbitol-sp"/>
</dbReference>
<dbReference type="SUPFAM" id="SSF141530">
    <property type="entry name" value="PTSIIA/GutA-like"/>
    <property type="match status" value="1"/>
</dbReference>
<sequence length="117" mass="12752">MKATVTEIGEHALDGKEPMIILFGERATESLKEYSVIQKFEGSGELNIKTGDQLKIDDRVYQVEHVGSFANANLNSISHVTLVFSEVPEEDAVVNGIYLSPATVPVVKVGSVIEYIS</sequence>
<dbReference type="OrthoDB" id="7065254at2"/>
<dbReference type="PROSITE" id="PS51097">
    <property type="entry name" value="PTS_EIIA_TYPE_5"/>
    <property type="match status" value="1"/>
</dbReference>
<dbReference type="GO" id="GO:0005737">
    <property type="term" value="C:cytoplasm"/>
    <property type="evidence" value="ECO:0007669"/>
    <property type="project" value="InterPro"/>
</dbReference>
<dbReference type="InterPro" id="IPR036665">
    <property type="entry name" value="PTS_IIA_glucitol/sorbitol_sf"/>
</dbReference>